<comment type="catalytic activity">
    <reaction evidence="2">
        <text>2 GTP = 3',3'-c-di-GMP + 2 diphosphate</text>
        <dbReference type="Rhea" id="RHEA:24898"/>
        <dbReference type="ChEBI" id="CHEBI:33019"/>
        <dbReference type="ChEBI" id="CHEBI:37565"/>
        <dbReference type="ChEBI" id="CHEBI:58805"/>
        <dbReference type="EC" id="2.7.7.65"/>
    </reaction>
</comment>
<evidence type="ECO:0000256" key="1">
    <source>
        <dbReference type="ARBA" id="ARBA00012528"/>
    </source>
</evidence>
<dbReference type="SUPFAM" id="SSF63829">
    <property type="entry name" value="Calcium-dependent phosphotriesterase"/>
    <property type="match status" value="2"/>
</dbReference>
<dbReference type="PANTHER" id="PTHR45138">
    <property type="entry name" value="REGULATORY COMPONENTS OF SENSORY TRANSDUCTION SYSTEM"/>
    <property type="match status" value="1"/>
</dbReference>
<gene>
    <name evidence="6" type="ORF">HUK82_06245</name>
</gene>
<evidence type="ECO:0000259" key="5">
    <source>
        <dbReference type="PROSITE" id="PS50887"/>
    </source>
</evidence>
<evidence type="ECO:0000313" key="6">
    <source>
        <dbReference type="EMBL" id="NVN40165.1"/>
    </source>
</evidence>
<dbReference type="InterPro" id="IPR000160">
    <property type="entry name" value="GGDEF_dom"/>
</dbReference>
<dbReference type="SMART" id="SM00267">
    <property type="entry name" value="GGDEF"/>
    <property type="match status" value="1"/>
</dbReference>
<organism evidence="6 7">
    <name type="scientific">Ameyamaea chiangmaiensis</name>
    <dbReference type="NCBI Taxonomy" id="442969"/>
    <lineage>
        <taxon>Bacteria</taxon>
        <taxon>Pseudomonadati</taxon>
        <taxon>Pseudomonadota</taxon>
        <taxon>Alphaproteobacteria</taxon>
        <taxon>Acetobacterales</taxon>
        <taxon>Acetobacteraceae</taxon>
        <taxon>Ameyamaea</taxon>
    </lineage>
</organism>
<dbReference type="Gene3D" id="2.60.40.10">
    <property type="entry name" value="Immunoglobulins"/>
    <property type="match status" value="1"/>
</dbReference>
<dbReference type="Gene3D" id="3.30.70.270">
    <property type="match status" value="1"/>
</dbReference>
<keyword evidence="4" id="KW-0812">Transmembrane</keyword>
<dbReference type="Pfam" id="PF07494">
    <property type="entry name" value="Reg_prop"/>
    <property type="match status" value="2"/>
</dbReference>
<dbReference type="GO" id="GO:0005886">
    <property type="term" value="C:plasma membrane"/>
    <property type="evidence" value="ECO:0007669"/>
    <property type="project" value="TreeGrafter"/>
</dbReference>
<dbReference type="InterPro" id="IPR029787">
    <property type="entry name" value="Nucleotide_cyclase"/>
</dbReference>
<name>A0A850P694_9PROT</name>
<dbReference type="InterPro" id="IPR011110">
    <property type="entry name" value="Reg_prop"/>
</dbReference>
<dbReference type="GO" id="GO:1902201">
    <property type="term" value="P:negative regulation of bacterial-type flagellum-dependent cell motility"/>
    <property type="evidence" value="ECO:0007669"/>
    <property type="project" value="TreeGrafter"/>
</dbReference>
<protein>
    <recommendedName>
        <fullName evidence="1">diguanylate cyclase</fullName>
        <ecNumber evidence="1">2.7.7.65</ecNumber>
    </recommendedName>
</protein>
<keyword evidence="7" id="KW-1185">Reference proteome</keyword>
<feature type="domain" description="GGDEF" evidence="5">
    <location>
        <begin position="778"/>
        <end position="909"/>
    </location>
</feature>
<dbReference type="PROSITE" id="PS50887">
    <property type="entry name" value="GGDEF"/>
    <property type="match status" value="1"/>
</dbReference>
<keyword evidence="4" id="KW-1133">Transmembrane helix</keyword>
<accession>A0A850P694</accession>
<dbReference type="Gene3D" id="2.130.10.10">
    <property type="entry name" value="YVTN repeat-like/Quinoprotein amine dehydrogenase"/>
    <property type="match status" value="2"/>
</dbReference>
<sequence length="915" mass="100094">MRSQGGTFLYDGKAFLPLGEAQGITGDTVFKDLVTVADEKLIMGVQGDRVLVARQPAPFSLQKLHFEAMPDDQLRHPNFRMIRSYAHGAIILAGDRIRYIDASQAGGPRFAPLPPALSGMEHFSGEPVVVGSVGDTAMLSLADGRVCAFASGRTRCWSTTDGLPPEEWGGFISGGASKVMCRSGKTFATIDIASGHVVVESLPDASTALGDHPEVLTLQRLPDGDLITQSQHGVVIRHGGRWTPLYLYDGNSMLWAMLVDRAGSLWLGIAGHGLKQYFGFGETVSWTRETGLSEGTVWSTSRDREGNLWIGTDGGLGRLTRQGTLETVFTDQSAEVVVPDPSRKRVWLQANRERLENIDLVSGQRSRVPVTGINTFRIDRSGDIWIATQHGLFRLAHDAPIGSRPVVCSATDIAFTDIAFDTVGTVWLTGSGILWHFVPRTGLQAVVALWPRAHVELETLAIRDSNDVWVGSDDGLFRVSLIGGKPSVSLISTSKLPSQSINALAVDHEHRLWVGTSNGVGVYDGVQWHGLDITNGLIGNDVAQDAIYVDGDDSVWIGTSRGLSHVQDTASVLRVRPIVPVVLSVSANKMPYEGEVLRNGSAALTIQLGVNAYPSSTRIVYRYRLDHADAPFTETMQDTIVFPSLPPGVHNLRIEAIDPLSPHPPVEMSVPVFVAYPWWQRRWFLALAVCLMVLTVWLLVRLRTAYLLRQQRQLNNAINDRTRELEAANQALESAHAVLTEQSRQLTLQATHDELTGLLNRSAVQAALMKMLTVTPETGLTIALIDIDHFKRLNDTHGHLVGDAVLAALGKRLRSAVRSTEIIGRYGGEEYVLAIPIDDSLGVQRVRSIITSVTADPVTYRKSVFWITVSTGVTTAWTNDTWESAIERADRSLYAAKQQGRNRLVTFDELAPTHP</sequence>
<dbReference type="GO" id="GO:0043709">
    <property type="term" value="P:cell adhesion involved in single-species biofilm formation"/>
    <property type="evidence" value="ECO:0007669"/>
    <property type="project" value="TreeGrafter"/>
</dbReference>
<dbReference type="CDD" id="cd01949">
    <property type="entry name" value="GGDEF"/>
    <property type="match status" value="1"/>
</dbReference>
<dbReference type="InterPro" id="IPR015943">
    <property type="entry name" value="WD40/YVTN_repeat-like_dom_sf"/>
</dbReference>
<evidence type="ECO:0000256" key="3">
    <source>
        <dbReference type="SAM" id="Coils"/>
    </source>
</evidence>
<dbReference type="RefSeq" id="WP_176613135.1">
    <property type="nucleotide sequence ID" value="NZ_JABXXR010000029.1"/>
</dbReference>
<feature type="transmembrane region" description="Helical" evidence="4">
    <location>
        <begin position="683"/>
        <end position="702"/>
    </location>
</feature>
<reference evidence="6 7" key="1">
    <citation type="submission" date="2020-06" db="EMBL/GenBank/DDBJ databases">
        <title>Description of novel acetic acid bacteria.</title>
        <authorList>
            <person name="Sombolestani A."/>
        </authorList>
    </citation>
    <scope>NUCLEOTIDE SEQUENCE [LARGE SCALE GENOMIC DNA]</scope>
    <source>
        <strain evidence="6 7">LMG 27010</strain>
    </source>
</reference>
<evidence type="ECO:0000256" key="4">
    <source>
        <dbReference type="SAM" id="Phobius"/>
    </source>
</evidence>
<dbReference type="SUPFAM" id="SSF55073">
    <property type="entry name" value="Nucleotide cyclase"/>
    <property type="match status" value="1"/>
</dbReference>
<keyword evidence="3" id="KW-0175">Coiled coil</keyword>
<dbReference type="AlphaFoldDB" id="A0A850P694"/>
<dbReference type="EC" id="2.7.7.65" evidence="1"/>
<proteinExistence type="predicted"/>
<dbReference type="GO" id="GO:0052621">
    <property type="term" value="F:diguanylate cyclase activity"/>
    <property type="evidence" value="ECO:0007669"/>
    <property type="project" value="UniProtKB-EC"/>
</dbReference>
<dbReference type="InterPro" id="IPR050469">
    <property type="entry name" value="Diguanylate_Cyclase"/>
</dbReference>
<evidence type="ECO:0000313" key="7">
    <source>
        <dbReference type="Proteomes" id="UP000585665"/>
    </source>
</evidence>
<keyword evidence="4" id="KW-0472">Membrane</keyword>
<dbReference type="PANTHER" id="PTHR45138:SF9">
    <property type="entry name" value="DIGUANYLATE CYCLASE DGCM-RELATED"/>
    <property type="match status" value="1"/>
</dbReference>
<comment type="caution">
    <text evidence="6">The sequence shown here is derived from an EMBL/GenBank/DDBJ whole genome shotgun (WGS) entry which is preliminary data.</text>
</comment>
<dbReference type="NCBIfam" id="TIGR00254">
    <property type="entry name" value="GGDEF"/>
    <property type="match status" value="1"/>
</dbReference>
<dbReference type="Proteomes" id="UP000585665">
    <property type="component" value="Unassembled WGS sequence"/>
</dbReference>
<dbReference type="InterPro" id="IPR013783">
    <property type="entry name" value="Ig-like_fold"/>
</dbReference>
<feature type="coiled-coil region" evidence="3">
    <location>
        <begin position="708"/>
        <end position="745"/>
    </location>
</feature>
<dbReference type="Pfam" id="PF00990">
    <property type="entry name" value="GGDEF"/>
    <property type="match status" value="1"/>
</dbReference>
<evidence type="ECO:0000256" key="2">
    <source>
        <dbReference type="ARBA" id="ARBA00034247"/>
    </source>
</evidence>
<dbReference type="EMBL" id="JABXXR010000029">
    <property type="protein sequence ID" value="NVN40165.1"/>
    <property type="molecule type" value="Genomic_DNA"/>
</dbReference>
<dbReference type="InterPro" id="IPR043128">
    <property type="entry name" value="Rev_trsase/Diguanyl_cyclase"/>
</dbReference>